<name>A0A9X7T5M1_LACJH</name>
<reference evidence="1 2" key="1">
    <citation type="submission" date="2019-06" db="EMBL/GenBank/DDBJ databases">
        <title>Whole genome sequencing of Lactobacillus johnsonii strain G2A.</title>
        <authorList>
            <person name="Conlan S."/>
            <person name="Thomas P.J."/>
            <person name="Mullikin J."/>
            <person name="Singer J."/>
            <person name="Weaver C."/>
            <person name="Segre J.A."/>
        </authorList>
    </citation>
    <scope>NUCLEOTIDE SEQUENCE [LARGE SCALE GENOMIC DNA]</scope>
    <source>
        <strain evidence="1 2">G2A</strain>
        <plasmid evidence="1 2">unnamed2</plasmid>
    </source>
</reference>
<sequence>MDNNDKKLDREKVENENRRILYGILSNSFDNEKLFCKQMRLHNAYIRFDQIIVLMNKAIIIDGATYANVIENRIIGQLIMDLMYYLHEGVDKKGTDKPNEI</sequence>
<protein>
    <submittedName>
        <fullName evidence="1">Uncharacterized protein</fullName>
    </submittedName>
</protein>
<evidence type="ECO:0000313" key="2">
    <source>
        <dbReference type="Proteomes" id="UP000464749"/>
    </source>
</evidence>
<dbReference type="RefSeq" id="WP_163589016.1">
    <property type="nucleotide sequence ID" value="NZ_CP040856.1"/>
</dbReference>
<evidence type="ECO:0000313" key="1">
    <source>
        <dbReference type="EMBL" id="QIA88659.1"/>
    </source>
</evidence>
<dbReference type="Proteomes" id="UP000464749">
    <property type="component" value="Plasmid unnamed2"/>
</dbReference>
<gene>
    <name evidence="1" type="ORF">FEE39_10480</name>
</gene>
<dbReference type="AlphaFoldDB" id="A0A9X7T5M1"/>
<organism evidence="1 2">
    <name type="scientific">Lactobacillus johnsonii</name>
    <dbReference type="NCBI Taxonomy" id="33959"/>
    <lineage>
        <taxon>Bacteria</taxon>
        <taxon>Bacillati</taxon>
        <taxon>Bacillota</taxon>
        <taxon>Bacilli</taxon>
        <taxon>Lactobacillales</taxon>
        <taxon>Lactobacillaceae</taxon>
        <taxon>Lactobacillus</taxon>
    </lineage>
</organism>
<geneLocation type="plasmid" evidence="1 2">
    <name>unnamed2</name>
</geneLocation>
<dbReference type="EMBL" id="CP040856">
    <property type="protein sequence ID" value="QIA88659.1"/>
    <property type="molecule type" value="Genomic_DNA"/>
</dbReference>
<proteinExistence type="predicted"/>
<accession>A0A9X7T5M1</accession>
<keyword evidence="1" id="KW-0614">Plasmid</keyword>